<dbReference type="AlphaFoldDB" id="A0AAW2BRB5"/>
<protein>
    <submittedName>
        <fullName evidence="1">Uncharacterized protein</fullName>
    </submittedName>
</protein>
<reference evidence="1 2" key="1">
    <citation type="submission" date="2024-01" db="EMBL/GenBank/DDBJ databases">
        <title>A telomere-to-telomere, gap-free genome of sweet tea (Lithocarpus litseifolius).</title>
        <authorList>
            <person name="Zhou J."/>
        </authorList>
    </citation>
    <scope>NUCLEOTIDE SEQUENCE [LARGE SCALE GENOMIC DNA]</scope>
    <source>
        <strain evidence="1">Zhou-2022a</strain>
        <tissue evidence="1">Leaf</tissue>
    </source>
</reference>
<evidence type="ECO:0000313" key="2">
    <source>
        <dbReference type="Proteomes" id="UP001459277"/>
    </source>
</evidence>
<organism evidence="1 2">
    <name type="scientific">Lithocarpus litseifolius</name>
    <dbReference type="NCBI Taxonomy" id="425828"/>
    <lineage>
        <taxon>Eukaryota</taxon>
        <taxon>Viridiplantae</taxon>
        <taxon>Streptophyta</taxon>
        <taxon>Embryophyta</taxon>
        <taxon>Tracheophyta</taxon>
        <taxon>Spermatophyta</taxon>
        <taxon>Magnoliopsida</taxon>
        <taxon>eudicotyledons</taxon>
        <taxon>Gunneridae</taxon>
        <taxon>Pentapetalae</taxon>
        <taxon>rosids</taxon>
        <taxon>fabids</taxon>
        <taxon>Fagales</taxon>
        <taxon>Fagaceae</taxon>
        <taxon>Lithocarpus</taxon>
    </lineage>
</organism>
<sequence>MKRFQQVKLVLELIFEAVQLIFEAVQTLVKIVVLFQQLIRDLHQIISMAHDGFQQVVLVLELIYDVAESLVSLVDQLQRLIRTCRGIWSIWTARHPAAVANEHQNEVPPTDAEAAYDANGHNDVTVNKELNI</sequence>
<gene>
    <name evidence="1" type="ORF">SO802_027996</name>
</gene>
<dbReference type="EMBL" id="JAZDWU010000010">
    <property type="protein sequence ID" value="KAK9987757.1"/>
    <property type="molecule type" value="Genomic_DNA"/>
</dbReference>
<evidence type="ECO:0000313" key="1">
    <source>
        <dbReference type="EMBL" id="KAK9987757.1"/>
    </source>
</evidence>
<keyword evidence="2" id="KW-1185">Reference proteome</keyword>
<accession>A0AAW2BRB5</accession>
<proteinExistence type="predicted"/>
<comment type="caution">
    <text evidence="1">The sequence shown here is derived from an EMBL/GenBank/DDBJ whole genome shotgun (WGS) entry which is preliminary data.</text>
</comment>
<dbReference type="Proteomes" id="UP001459277">
    <property type="component" value="Unassembled WGS sequence"/>
</dbReference>
<name>A0AAW2BRB5_9ROSI</name>